<reference evidence="3 4" key="1">
    <citation type="submission" date="2023-07" db="EMBL/GenBank/DDBJ databases">
        <title>Genomic Encyclopedia of Type Strains, Phase IV (KMG-IV): sequencing the most valuable type-strain genomes for metagenomic binning, comparative biology and taxonomic classification.</title>
        <authorList>
            <person name="Goeker M."/>
        </authorList>
    </citation>
    <scope>NUCLEOTIDE SEQUENCE [LARGE SCALE GENOMIC DNA]</scope>
    <source>
        <strain evidence="3 4">DSM 18695</strain>
    </source>
</reference>
<dbReference type="InterPro" id="IPR014308">
    <property type="entry name" value="Xanthine_DH_XdhC"/>
</dbReference>
<dbReference type="EMBL" id="JAUSVS010000004">
    <property type="protein sequence ID" value="MDQ0464714.1"/>
    <property type="molecule type" value="Genomic_DNA"/>
</dbReference>
<comment type="caution">
    <text evidence="3">The sequence shown here is derived from an EMBL/GenBank/DDBJ whole genome shotgun (WGS) entry which is preliminary data.</text>
</comment>
<dbReference type="InterPro" id="IPR027051">
    <property type="entry name" value="XdhC_Rossmann_dom"/>
</dbReference>
<dbReference type="NCBIfam" id="TIGR02964">
    <property type="entry name" value="xanthine_xdhC"/>
    <property type="match status" value="1"/>
</dbReference>
<dbReference type="Pfam" id="PF13478">
    <property type="entry name" value="XdhC_C"/>
    <property type="match status" value="1"/>
</dbReference>
<protein>
    <submittedName>
        <fullName evidence="3">Xanthine dehydrogenase accessory factor</fullName>
    </submittedName>
</protein>
<name>A0ABU0IUK1_9CAUL</name>
<dbReference type="Pfam" id="PF02625">
    <property type="entry name" value="XdhC_CoxI"/>
    <property type="match status" value="1"/>
</dbReference>
<evidence type="ECO:0000313" key="4">
    <source>
        <dbReference type="Proteomes" id="UP001228905"/>
    </source>
</evidence>
<dbReference type="RefSeq" id="WP_307349573.1">
    <property type="nucleotide sequence ID" value="NZ_JAUSVS010000004.1"/>
</dbReference>
<evidence type="ECO:0000313" key="3">
    <source>
        <dbReference type="EMBL" id="MDQ0464714.1"/>
    </source>
</evidence>
<proteinExistence type="predicted"/>
<keyword evidence="4" id="KW-1185">Reference proteome</keyword>
<dbReference type="InterPro" id="IPR052698">
    <property type="entry name" value="MoCofactor_Util/Proc"/>
</dbReference>
<dbReference type="InterPro" id="IPR003777">
    <property type="entry name" value="XdhC_CoxI"/>
</dbReference>
<dbReference type="PANTHER" id="PTHR30388">
    <property type="entry name" value="ALDEHYDE OXIDOREDUCTASE MOLYBDENUM COFACTOR ASSEMBLY PROTEIN"/>
    <property type="match status" value="1"/>
</dbReference>
<gene>
    <name evidence="3" type="ORF">QO010_002498</name>
</gene>
<sequence>MTGWAAFALERARRGEAVALVSVCAVQGSAPREAGTRMVVTPAETFGTIGGGALEHQAIDQARKLLASEAGHALQANYALQDWPLGPFLSQCCGGHVRLLIERVVDTGWLEAALAFQAAGQDFTIRTDLGPQLAKTVRPDLGQSEAVRALSRDGGYLGAARPPTTEVGALVQREAIARPRLLMFGAGHVGQAVARALAPLPFDLAWFDSRPEFALPATLADETAQFEAIGLAAPASLYLIFTHSHALDYALTRAVLRRGDARYCGLIGSRTKRARFLSRLKAEGLDDTGLTCPIGLTALTGKAPEVIAVGVAAQLLLLVQTPARSEIPA</sequence>
<dbReference type="PANTHER" id="PTHR30388:SF6">
    <property type="entry name" value="XANTHINE DEHYDROGENASE SUBUNIT A-RELATED"/>
    <property type="match status" value="1"/>
</dbReference>
<evidence type="ECO:0000259" key="2">
    <source>
        <dbReference type="Pfam" id="PF13478"/>
    </source>
</evidence>
<feature type="domain" description="XdhC- CoxI" evidence="1">
    <location>
        <begin position="13"/>
        <end position="69"/>
    </location>
</feature>
<accession>A0ABU0IUK1</accession>
<organism evidence="3 4">
    <name type="scientific">Caulobacter ginsengisoli</name>
    <dbReference type="NCBI Taxonomy" id="400775"/>
    <lineage>
        <taxon>Bacteria</taxon>
        <taxon>Pseudomonadati</taxon>
        <taxon>Pseudomonadota</taxon>
        <taxon>Alphaproteobacteria</taxon>
        <taxon>Caulobacterales</taxon>
        <taxon>Caulobacteraceae</taxon>
        <taxon>Caulobacter</taxon>
    </lineage>
</organism>
<evidence type="ECO:0000259" key="1">
    <source>
        <dbReference type="Pfam" id="PF02625"/>
    </source>
</evidence>
<feature type="domain" description="XdhC Rossmann" evidence="2">
    <location>
        <begin position="181"/>
        <end position="315"/>
    </location>
</feature>
<dbReference type="Gene3D" id="3.40.50.720">
    <property type="entry name" value="NAD(P)-binding Rossmann-like Domain"/>
    <property type="match status" value="1"/>
</dbReference>
<dbReference type="Proteomes" id="UP001228905">
    <property type="component" value="Unassembled WGS sequence"/>
</dbReference>